<keyword evidence="1 6" id="KW-0732">Signal</keyword>
<feature type="domain" description="VWFD" evidence="8">
    <location>
        <begin position="1491"/>
        <end position="1677"/>
    </location>
</feature>
<keyword evidence="4" id="KW-0325">Glycoprotein</keyword>
<keyword evidence="3" id="KW-1015">Disulfide bond</keyword>
<evidence type="ECO:0000259" key="7">
    <source>
        <dbReference type="PROSITE" id="PS51211"/>
    </source>
</evidence>
<feature type="domain" description="Vitellogenin" evidence="7">
    <location>
        <begin position="36"/>
        <end position="767"/>
    </location>
</feature>
<evidence type="ECO:0000256" key="4">
    <source>
        <dbReference type="ARBA" id="ARBA00023180"/>
    </source>
</evidence>
<dbReference type="PANTHER" id="PTHR23345:SF15">
    <property type="entry name" value="VITELLOGENIN 1-RELATED"/>
    <property type="match status" value="1"/>
</dbReference>
<dbReference type="SUPFAM" id="SSF48431">
    <property type="entry name" value="Lipovitellin-phosvitin complex, superhelical domain"/>
    <property type="match status" value="1"/>
</dbReference>
<accession>A0A8T0EUG7</accession>
<dbReference type="SMART" id="SM00638">
    <property type="entry name" value="LPD_N"/>
    <property type="match status" value="1"/>
</dbReference>
<evidence type="ECO:0000259" key="8">
    <source>
        <dbReference type="PROSITE" id="PS51233"/>
    </source>
</evidence>
<keyword evidence="10" id="KW-1185">Reference proteome</keyword>
<dbReference type="PROSITE" id="PS51233">
    <property type="entry name" value="VWFD"/>
    <property type="match status" value="1"/>
</dbReference>
<dbReference type="Pfam" id="PF00094">
    <property type="entry name" value="VWD"/>
    <property type="match status" value="1"/>
</dbReference>
<dbReference type="InterPro" id="IPR011030">
    <property type="entry name" value="Lipovitellin_superhlx_dom"/>
</dbReference>
<reference evidence="9" key="2">
    <citation type="submission" date="2020-06" db="EMBL/GenBank/DDBJ databases">
        <authorList>
            <person name="Sheffer M."/>
        </authorList>
    </citation>
    <scope>NUCLEOTIDE SEQUENCE</scope>
</reference>
<evidence type="ECO:0000256" key="1">
    <source>
        <dbReference type="ARBA" id="ARBA00022729"/>
    </source>
</evidence>
<evidence type="ECO:0000313" key="9">
    <source>
        <dbReference type="EMBL" id="KAF8781740.1"/>
    </source>
</evidence>
<dbReference type="InterPro" id="IPR050733">
    <property type="entry name" value="Vitellogenin/Apolipophorin"/>
</dbReference>
<dbReference type="InterPro" id="IPR001846">
    <property type="entry name" value="VWF_type-D"/>
</dbReference>
<proteinExistence type="predicted"/>
<dbReference type="Pfam" id="PF01347">
    <property type="entry name" value="Vitellogenin_N"/>
    <property type="match status" value="1"/>
</dbReference>
<gene>
    <name evidence="9" type="ORF">HNY73_012107</name>
</gene>
<dbReference type="Gene3D" id="2.30.230.10">
    <property type="entry name" value="Lipovitellin, beta-sheet shell regions, chain A"/>
    <property type="match status" value="1"/>
</dbReference>
<name>A0A8T0EUG7_ARGBR</name>
<organism evidence="9 10">
    <name type="scientific">Argiope bruennichi</name>
    <name type="common">Wasp spider</name>
    <name type="synonym">Aranea bruennichi</name>
    <dbReference type="NCBI Taxonomy" id="94029"/>
    <lineage>
        <taxon>Eukaryota</taxon>
        <taxon>Metazoa</taxon>
        <taxon>Ecdysozoa</taxon>
        <taxon>Arthropoda</taxon>
        <taxon>Chelicerata</taxon>
        <taxon>Arachnida</taxon>
        <taxon>Araneae</taxon>
        <taxon>Araneomorphae</taxon>
        <taxon>Entelegynae</taxon>
        <taxon>Araneoidea</taxon>
        <taxon>Araneidae</taxon>
        <taxon>Argiope</taxon>
    </lineage>
</organism>
<comment type="caution">
    <text evidence="5">Lacks conserved residue(s) required for the propagation of feature annotation.</text>
</comment>
<keyword evidence="2" id="KW-0758">Storage protein</keyword>
<dbReference type="InterPro" id="IPR001747">
    <property type="entry name" value="Vitellogenin_N"/>
</dbReference>
<dbReference type="SMART" id="SM00216">
    <property type="entry name" value="VWD"/>
    <property type="match status" value="1"/>
</dbReference>
<dbReference type="PROSITE" id="PS51211">
    <property type="entry name" value="VITELLOGENIN"/>
    <property type="match status" value="1"/>
</dbReference>
<dbReference type="EMBL" id="JABXBU010001863">
    <property type="protein sequence ID" value="KAF8781740.1"/>
    <property type="molecule type" value="Genomic_DNA"/>
</dbReference>
<feature type="signal peptide" evidence="6">
    <location>
        <begin position="1"/>
        <end position="25"/>
    </location>
</feature>
<feature type="chain" id="PRO_5035824721" evidence="6">
    <location>
        <begin position="26"/>
        <end position="1801"/>
    </location>
</feature>
<protein>
    <submittedName>
        <fullName evidence="9">Vitellogenin-6 like protein</fullName>
    </submittedName>
</protein>
<sequence length="1801" mass="204997">MPCTFKMGYFVFSTILLCIAAGATAATQKKLTYPQFLVGKTHLYHVTITTTAGVPGMRPQVSKSVLTGELKIYAKTKIDLILSVDNVKVSASEPSLSSNDAHVTMKKSRNLEEHLKLPFKCRYENGKIKSFTLDPKDTLESQKIKRTILRNLELDLDKKVLRPPLEGEWPATYNITRRSLVGNYSSHYVITSSPYDEFPKEVNVFNISRTDNYEVIPYAAYNVHHNFEAQGCPEVCKEMQKENKFGAGCPLGYETHQSILKRSFVQHHNLKYVQQGPLIIDSVVTKETHVADVYDQQMQVTINTELIFKVATLEKIAEHRGQYNFANLDDFSNEINEEGIAKLCRHSNKTEPVSAVQKLLHDVAEIVVKADLSNKTSDLLGEKVFLLRKALISLKQIDLRHIEESIVSYHKLPKATEIDQVKRQIWLDILPVIGTVDSVSFITNIIQENVNKPDKGISLWEAASVLSALPVNLIHITDRTILDLSRLLELVSERDEPGYMVFYSASYLTVARTIYKACSMKSVIAEVEEPPKKTVIDEINLILQRLTVQKHREPQIKCPKAVVNRFIDDVVSKLSDTDDNSKRVIYIETLARTGLYEVFPYLLPYLYGKLSGFSESYSDFLKVVTIKSLHNLVEAHPLDVQHLVLPIYLNRTESSKVRMTAFSVFIKTNPSLGILQQIAQKTWEETSLEVGSFVSSTLDHYANSSLPCHQLISHRIKLILPHSKRFDIGIHHSKNFLWDVFDENREFGVSKHLMYAASNESIIPGIFYGALDFHDRGLRDHLYQYAITSQGIRADVIWDHLYKLFGLETANTIPKSKESEIFAKTNVVPRDPEFWRIAMYHKMFYSVSYNYFDQKEAEMGTLDDFVKDFLYHYFKRDPKEGIRGHFVKLFMPASYYTEAIGQALPYPIQFKRENLVLFSLKLKLKQESVKTSKKVKAFVQPSLYHSTLHTTEILNLRDCKNVGVYHTSRTASSHSIELEFGKNSSGMFNLTYRFPNLPRQTFAYHSEAGTYAGSQDITDLSIKEHRVPIETTLLRFKKNRTSSVFGFPPTLTETLSENILEDNEGLSNNFKESVVNFFAKYRNAGWRRKTMNVTNLTVKDEWSSNTTGTLVIAFNRQYPKNVGKPSRKLKDINIEMKRPCFGKFMTEANKTFLKEITHLREAFKEEDHMLDDSVHIQFQLTEKEKVISTAEASFAYNRSLSGSMHDSELNITAQTYKISKPLKVSLIFTAVENAKAHVMKYHDEEHEDQRGIAHFRFGIGEDDPYTNFTFSLRVRTIVFLLSYELTQVSYELTQVSYELTQVSYELTQVSYELTQVSYELTQVSYELTQGIYTRVNFSETMNKELESPLLPEFFMPETHQTCLEDRKKGNGYSVACIKAIRQRSIYNNLSGIISWRGKFPKIFSGLAKKTELFLKTDLSEAMISGQKEDTHLPYNVTYIDVLTDKPVYEMFLENEKDIARKVVPVPLPAHSSTASLLDNFILRATNNSYPATCVVMEKYVTTFDMVNYPLSSDVHMCSYIVSTHCVKQKKFAVIAKFNVASPGSKEIHLHFGSDVAILTPQNNTGLFTVKYNGQDHAIHPLQPVNLNNKTLIFAYILDVDKDILVVEARRIGVKALYDGKNIFLQVSIIQIGELCGLCGDFNGETSKEFLGVDGCLYTGGGDFAKSSTLGHCIDKSPSNPYICPGHKFSTGPLEPSSEQENQKDIPDLRNVAVKNEETNLVMRNMVISKDNKLCFSVEPLPFCEGDETPKETEQRDVGFVCYQKSDPKSKHMLVDVSHRILTELDIADCEFTENVSVAISC</sequence>
<dbReference type="PANTHER" id="PTHR23345">
    <property type="entry name" value="VITELLOGENIN-RELATED"/>
    <property type="match status" value="1"/>
</dbReference>
<dbReference type="InterPro" id="IPR015819">
    <property type="entry name" value="Lipid_transp_b-sht_shell"/>
</dbReference>
<comment type="caution">
    <text evidence="9">The sequence shown here is derived from an EMBL/GenBank/DDBJ whole genome shotgun (WGS) entry which is preliminary data.</text>
</comment>
<evidence type="ECO:0000256" key="5">
    <source>
        <dbReference type="PROSITE-ProRule" id="PRU00557"/>
    </source>
</evidence>
<dbReference type="SUPFAM" id="SSF56968">
    <property type="entry name" value="Lipovitellin-phosvitin complex, beta-sheet shell regions"/>
    <property type="match status" value="1"/>
</dbReference>
<dbReference type="Gene3D" id="1.25.10.20">
    <property type="entry name" value="Vitellinogen, superhelical"/>
    <property type="match status" value="1"/>
</dbReference>
<dbReference type="InterPro" id="IPR015816">
    <property type="entry name" value="Vitellinogen_b-sht_N"/>
</dbReference>
<evidence type="ECO:0000256" key="2">
    <source>
        <dbReference type="ARBA" id="ARBA00022761"/>
    </source>
</evidence>
<evidence type="ECO:0000313" key="10">
    <source>
        <dbReference type="Proteomes" id="UP000807504"/>
    </source>
</evidence>
<evidence type="ECO:0000256" key="3">
    <source>
        <dbReference type="ARBA" id="ARBA00023157"/>
    </source>
</evidence>
<dbReference type="GO" id="GO:0005319">
    <property type="term" value="F:lipid transporter activity"/>
    <property type="evidence" value="ECO:0007669"/>
    <property type="project" value="InterPro"/>
</dbReference>
<dbReference type="Proteomes" id="UP000807504">
    <property type="component" value="Unassembled WGS sequence"/>
</dbReference>
<reference evidence="9" key="1">
    <citation type="journal article" date="2020" name="bioRxiv">
        <title>Chromosome-level reference genome of the European wasp spider Argiope bruennichi: a resource for studies on range expansion and evolutionary adaptation.</title>
        <authorList>
            <person name="Sheffer M.M."/>
            <person name="Hoppe A."/>
            <person name="Krehenwinkel H."/>
            <person name="Uhl G."/>
            <person name="Kuss A.W."/>
            <person name="Jensen L."/>
            <person name="Jensen C."/>
            <person name="Gillespie R.G."/>
            <person name="Hoff K.J."/>
            <person name="Prost S."/>
        </authorList>
    </citation>
    <scope>NUCLEOTIDE SEQUENCE</scope>
</reference>
<evidence type="ECO:0000256" key="6">
    <source>
        <dbReference type="SAM" id="SignalP"/>
    </source>
</evidence>